<evidence type="ECO:0000256" key="4">
    <source>
        <dbReference type="ARBA" id="ARBA00022989"/>
    </source>
</evidence>
<organism evidence="7 8">
    <name type="scientific">Phnomibacter ginsenosidimutans</name>
    <dbReference type="NCBI Taxonomy" id="2676868"/>
    <lineage>
        <taxon>Bacteria</taxon>
        <taxon>Pseudomonadati</taxon>
        <taxon>Bacteroidota</taxon>
        <taxon>Chitinophagia</taxon>
        <taxon>Chitinophagales</taxon>
        <taxon>Chitinophagaceae</taxon>
        <taxon>Phnomibacter</taxon>
    </lineage>
</organism>
<gene>
    <name evidence="7" type="ORF">GLV81_12360</name>
</gene>
<dbReference type="KEGG" id="fls:GLV81_12360"/>
<dbReference type="RefSeq" id="WP_157479141.1">
    <property type="nucleotide sequence ID" value="NZ_CP046566.1"/>
</dbReference>
<dbReference type="InterPro" id="IPR007383">
    <property type="entry name" value="DUF445"/>
</dbReference>
<comment type="subcellular location">
    <subcellularLocation>
        <location evidence="1">Endomembrane system</location>
    </subcellularLocation>
</comment>
<dbReference type="Proteomes" id="UP000426027">
    <property type="component" value="Chromosome"/>
</dbReference>
<comment type="similarity">
    <text evidence="2">Belongs to the UPF0754 family.</text>
</comment>
<evidence type="ECO:0000256" key="1">
    <source>
        <dbReference type="ARBA" id="ARBA00004308"/>
    </source>
</evidence>
<feature type="transmembrane region" description="Helical" evidence="6">
    <location>
        <begin position="177"/>
        <end position="199"/>
    </location>
</feature>
<evidence type="ECO:0000256" key="2">
    <source>
        <dbReference type="ARBA" id="ARBA00008053"/>
    </source>
</evidence>
<dbReference type="Pfam" id="PF04286">
    <property type="entry name" value="DUF445"/>
    <property type="match status" value="2"/>
</dbReference>
<name>A0A6I6GM74_9BACT</name>
<dbReference type="AlphaFoldDB" id="A0A6I6GM74"/>
<evidence type="ECO:0000256" key="5">
    <source>
        <dbReference type="ARBA" id="ARBA00023136"/>
    </source>
</evidence>
<protein>
    <submittedName>
        <fullName evidence="7">DUF445 family protein</fullName>
    </submittedName>
</protein>
<keyword evidence="5 6" id="KW-0472">Membrane</keyword>
<proteinExistence type="inferred from homology"/>
<keyword evidence="3 6" id="KW-0812">Transmembrane</keyword>
<sequence length="201" mass="22807">MNIWLWLIPVISAFIGWFTNWIAIKMLFHPRNPVSVLGITVQGIFPKRQQQFAQKLGKLVSEELLSFDEIANTISSPGNLEKVQPLIEKHIDHFLREKLATEMPMISMFIGDKTIGKLKAVFMEELTTLFPSLMHEYAAELKEQLDLEKIVTEKVAAFSTDKLETILLQIMSKEFKFVEILGGVLGFIIGLLQVAITVFTA</sequence>
<keyword evidence="4 6" id="KW-1133">Transmembrane helix</keyword>
<dbReference type="PANTHER" id="PTHR35791">
    <property type="entry name" value="UPF0754 MEMBRANE PROTEIN YHEB"/>
    <property type="match status" value="1"/>
</dbReference>
<dbReference type="PANTHER" id="PTHR35791:SF1">
    <property type="entry name" value="UPF0754 MEMBRANE PROTEIN YHEB"/>
    <property type="match status" value="1"/>
</dbReference>
<dbReference type="EMBL" id="CP046566">
    <property type="protein sequence ID" value="QGW28788.1"/>
    <property type="molecule type" value="Genomic_DNA"/>
</dbReference>
<evidence type="ECO:0000313" key="8">
    <source>
        <dbReference type="Proteomes" id="UP000426027"/>
    </source>
</evidence>
<feature type="transmembrane region" description="Helical" evidence="6">
    <location>
        <begin position="6"/>
        <end position="24"/>
    </location>
</feature>
<evidence type="ECO:0000256" key="6">
    <source>
        <dbReference type="SAM" id="Phobius"/>
    </source>
</evidence>
<accession>A0A6I6GM74</accession>
<evidence type="ECO:0000313" key="7">
    <source>
        <dbReference type="EMBL" id="QGW28788.1"/>
    </source>
</evidence>
<evidence type="ECO:0000256" key="3">
    <source>
        <dbReference type="ARBA" id="ARBA00022692"/>
    </source>
</evidence>
<reference evidence="7 8" key="1">
    <citation type="submission" date="2019-11" db="EMBL/GenBank/DDBJ databases">
        <authorList>
            <person name="Im W.T."/>
        </authorList>
    </citation>
    <scope>NUCLEOTIDE SEQUENCE [LARGE SCALE GENOMIC DNA]</scope>
    <source>
        <strain evidence="7 8">SB-02</strain>
    </source>
</reference>
<dbReference type="GO" id="GO:0012505">
    <property type="term" value="C:endomembrane system"/>
    <property type="evidence" value="ECO:0007669"/>
    <property type="project" value="UniProtKB-SubCell"/>
</dbReference>
<keyword evidence="8" id="KW-1185">Reference proteome</keyword>